<dbReference type="AlphaFoldDB" id="A0AAV4A5J0"/>
<proteinExistence type="predicted"/>
<organism evidence="1 2">
    <name type="scientific">Plakobranchus ocellatus</name>
    <dbReference type="NCBI Taxonomy" id="259542"/>
    <lineage>
        <taxon>Eukaryota</taxon>
        <taxon>Metazoa</taxon>
        <taxon>Spiralia</taxon>
        <taxon>Lophotrochozoa</taxon>
        <taxon>Mollusca</taxon>
        <taxon>Gastropoda</taxon>
        <taxon>Heterobranchia</taxon>
        <taxon>Euthyneura</taxon>
        <taxon>Panpulmonata</taxon>
        <taxon>Sacoglossa</taxon>
        <taxon>Placobranchoidea</taxon>
        <taxon>Plakobranchidae</taxon>
        <taxon>Plakobranchus</taxon>
    </lineage>
</organism>
<sequence>MASEYAMRSAGILLSRVRAPPSAPWPEITLLWTSYYTNTRPYFVETLLKTRVAPKSHSFITEDVAPHKLTPLLVTRSLPKFLRCSAAYLLPGGAQTHT</sequence>
<evidence type="ECO:0000313" key="1">
    <source>
        <dbReference type="EMBL" id="GFO01983.1"/>
    </source>
</evidence>
<accession>A0AAV4A5J0</accession>
<comment type="caution">
    <text evidence="1">The sequence shown here is derived from an EMBL/GenBank/DDBJ whole genome shotgun (WGS) entry which is preliminary data.</text>
</comment>
<name>A0AAV4A5J0_9GAST</name>
<keyword evidence="2" id="KW-1185">Reference proteome</keyword>
<dbReference type="Proteomes" id="UP000735302">
    <property type="component" value="Unassembled WGS sequence"/>
</dbReference>
<gene>
    <name evidence="1" type="ORF">PoB_002848800</name>
</gene>
<evidence type="ECO:0000313" key="2">
    <source>
        <dbReference type="Proteomes" id="UP000735302"/>
    </source>
</evidence>
<dbReference type="EMBL" id="BLXT01003551">
    <property type="protein sequence ID" value="GFO01983.1"/>
    <property type="molecule type" value="Genomic_DNA"/>
</dbReference>
<reference evidence="1 2" key="1">
    <citation type="journal article" date="2021" name="Elife">
        <title>Chloroplast acquisition without the gene transfer in kleptoplastic sea slugs, Plakobranchus ocellatus.</title>
        <authorList>
            <person name="Maeda T."/>
            <person name="Takahashi S."/>
            <person name="Yoshida T."/>
            <person name="Shimamura S."/>
            <person name="Takaki Y."/>
            <person name="Nagai Y."/>
            <person name="Toyoda A."/>
            <person name="Suzuki Y."/>
            <person name="Arimoto A."/>
            <person name="Ishii H."/>
            <person name="Satoh N."/>
            <person name="Nishiyama T."/>
            <person name="Hasebe M."/>
            <person name="Maruyama T."/>
            <person name="Minagawa J."/>
            <person name="Obokata J."/>
            <person name="Shigenobu S."/>
        </authorList>
    </citation>
    <scope>NUCLEOTIDE SEQUENCE [LARGE SCALE GENOMIC DNA]</scope>
</reference>
<protein>
    <submittedName>
        <fullName evidence="1">Uncharacterized protein</fullName>
    </submittedName>
</protein>